<dbReference type="InterPro" id="IPR036390">
    <property type="entry name" value="WH_DNA-bd_sf"/>
</dbReference>
<dbReference type="PROSITE" id="PS50931">
    <property type="entry name" value="HTH_LYSR"/>
    <property type="match status" value="1"/>
</dbReference>
<evidence type="ECO:0000259" key="5">
    <source>
        <dbReference type="PROSITE" id="PS50931"/>
    </source>
</evidence>
<dbReference type="Pfam" id="PF03466">
    <property type="entry name" value="LysR_substrate"/>
    <property type="match status" value="1"/>
</dbReference>
<dbReference type="RefSeq" id="WP_130601912.1">
    <property type="nucleotide sequence ID" value="NZ_CP034759.1"/>
</dbReference>
<dbReference type="NCBIfam" id="NF008722">
    <property type="entry name" value="PRK11716.1"/>
    <property type="match status" value="1"/>
</dbReference>
<keyword evidence="4" id="KW-0804">Transcription</keyword>
<evidence type="ECO:0000256" key="1">
    <source>
        <dbReference type="ARBA" id="ARBA00009437"/>
    </source>
</evidence>
<dbReference type="InterPro" id="IPR036388">
    <property type="entry name" value="WH-like_DNA-bd_sf"/>
</dbReference>
<dbReference type="Gene3D" id="1.10.10.10">
    <property type="entry name" value="Winged helix-like DNA-binding domain superfamily/Winged helix DNA-binding domain"/>
    <property type="match status" value="1"/>
</dbReference>
<evidence type="ECO:0000256" key="2">
    <source>
        <dbReference type="ARBA" id="ARBA00023015"/>
    </source>
</evidence>
<dbReference type="InterPro" id="IPR005119">
    <property type="entry name" value="LysR_subst-bd"/>
</dbReference>
<keyword evidence="2" id="KW-0805">Transcription regulation</keyword>
<dbReference type="GO" id="GO:0003700">
    <property type="term" value="F:DNA-binding transcription factor activity"/>
    <property type="evidence" value="ECO:0007669"/>
    <property type="project" value="InterPro"/>
</dbReference>
<name>A0A4P6P444_9GAMM</name>
<dbReference type="Pfam" id="PF00126">
    <property type="entry name" value="HTH_1"/>
    <property type="match status" value="1"/>
</dbReference>
<feature type="domain" description="HTH lysR-type" evidence="5">
    <location>
        <begin position="1"/>
        <end position="58"/>
    </location>
</feature>
<dbReference type="Gene3D" id="3.40.190.10">
    <property type="entry name" value="Periplasmic binding protein-like II"/>
    <property type="match status" value="2"/>
</dbReference>
<gene>
    <name evidence="6" type="primary">ilvY</name>
    <name evidence="6" type="ORF">EMK97_10420</name>
</gene>
<dbReference type="SUPFAM" id="SSF46785">
    <property type="entry name" value="Winged helix' DNA-binding domain"/>
    <property type="match status" value="1"/>
</dbReference>
<keyword evidence="7" id="KW-1185">Reference proteome</keyword>
<reference evidence="6 7" key="1">
    <citation type="submission" date="2018-12" db="EMBL/GenBank/DDBJ databases">
        <title>Complete genome of Litorilituus sediminis.</title>
        <authorList>
            <person name="Liu A."/>
            <person name="Rong J."/>
        </authorList>
    </citation>
    <scope>NUCLEOTIDE SEQUENCE [LARGE SCALE GENOMIC DNA]</scope>
    <source>
        <strain evidence="6 7">JCM 17549</strain>
    </source>
</reference>
<dbReference type="CDD" id="cd08430">
    <property type="entry name" value="PBP2_IlvY"/>
    <property type="match status" value="1"/>
</dbReference>
<keyword evidence="3" id="KW-0238">DNA-binding</keyword>
<dbReference type="Proteomes" id="UP000290244">
    <property type="component" value="Chromosome"/>
</dbReference>
<sequence length="297" mass="32977">MDHKALSIFQHLATSLHFGKTAQAHHMSPSTLSRAIQRLEQEVGCELLHRDNRTVVLTDAGKKFKQYAEQQLELWQGFKQSLEQKQQALTGKLHIYCSVTAAYSHLPPLLERFRLAHPQVEIMLTTGDAADALEQVQSESVDFAIAANPENLPRSVYFHHLATLPLAVIAPTMTCKVQQQIQQASHSAQGILWSQIPIILPDHGPARRRFDLWYKKKQQGKANIYATVSGHEALVSMVALGCGVGIVPQVVVENSPVKDRVQYLADVGEITPFDLGICCLNQSKSQPLIKAFFSAIT</sequence>
<evidence type="ECO:0000256" key="4">
    <source>
        <dbReference type="ARBA" id="ARBA00023163"/>
    </source>
</evidence>
<proteinExistence type="inferred from homology"/>
<dbReference type="InterPro" id="IPR000847">
    <property type="entry name" value="LysR_HTH_N"/>
</dbReference>
<evidence type="ECO:0000313" key="6">
    <source>
        <dbReference type="EMBL" id="QBG36094.1"/>
    </source>
</evidence>
<dbReference type="AlphaFoldDB" id="A0A4P6P444"/>
<dbReference type="FunFam" id="1.10.10.10:FF:000001">
    <property type="entry name" value="LysR family transcriptional regulator"/>
    <property type="match status" value="1"/>
</dbReference>
<dbReference type="InterPro" id="IPR037404">
    <property type="entry name" value="IlvY_PBP2"/>
</dbReference>
<organism evidence="6 7">
    <name type="scientific">Litorilituus sediminis</name>
    <dbReference type="NCBI Taxonomy" id="718192"/>
    <lineage>
        <taxon>Bacteria</taxon>
        <taxon>Pseudomonadati</taxon>
        <taxon>Pseudomonadota</taxon>
        <taxon>Gammaproteobacteria</taxon>
        <taxon>Alteromonadales</taxon>
        <taxon>Colwelliaceae</taxon>
        <taxon>Litorilituus</taxon>
    </lineage>
</organism>
<evidence type="ECO:0000256" key="3">
    <source>
        <dbReference type="ARBA" id="ARBA00023125"/>
    </source>
</evidence>
<comment type="similarity">
    <text evidence="1">Belongs to the LysR transcriptional regulatory family.</text>
</comment>
<accession>A0A4P6P444</accession>
<dbReference type="PANTHER" id="PTHR30126">
    <property type="entry name" value="HTH-TYPE TRANSCRIPTIONAL REGULATOR"/>
    <property type="match status" value="1"/>
</dbReference>
<dbReference type="PANTHER" id="PTHR30126:SF81">
    <property type="entry name" value="HTH-TYPE TRANSCRIPTIONAL REGULATOR ILVY"/>
    <property type="match status" value="1"/>
</dbReference>
<protein>
    <submittedName>
        <fullName evidence="6">HTH-type transcriptional activator IlvY</fullName>
    </submittedName>
</protein>
<dbReference type="KEGG" id="lsd:EMK97_10420"/>
<dbReference type="GO" id="GO:0000976">
    <property type="term" value="F:transcription cis-regulatory region binding"/>
    <property type="evidence" value="ECO:0007669"/>
    <property type="project" value="TreeGrafter"/>
</dbReference>
<dbReference type="EMBL" id="CP034759">
    <property type="protein sequence ID" value="QBG36094.1"/>
    <property type="molecule type" value="Genomic_DNA"/>
</dbReference>
<evidence type="ECO:0000313" key="7">
    <source>
        <dbReference type="Proteomes" id="UP000290244"/>
    </source>
</evidence>
<dbReference type="SUPFAM" id="SSF53850">
    <property type="entry name" value="Periplasmic binding protein-like II"/>
    <property type="match status" value="1"/>
</dbReference>
<dbReference type="OrthoDB" id="9803735at2"/>